<evidence type="ECO:0000256" key="1">
    <source>
        <dbReference type="SAM" id="MobiDB-lite"/>
    </source>
</evidence>
<proteinExistence type="predicted"/>
<feature type="region of interest" description="Disordered" evidence="1">
    <location>
        <begin position="35"/>
        <end position="78"/>
    </location>
</feature>
<keyword evidence="3" id="KW-1185">Reference proteome</keyword>
<sequence>MDQNTKALTALSDSVEQQRRSVATFLCILHTPQYSGSARGRQSTKASQLRIPVRQRTTIEDSTECRAEATPMRRLSDP</sequence>
<dbReference type="Proteomes" id="UP000070133">
    <property type="component" value="Unassembled WGS sequence"/>
</dbReference>
<evidence type="ECO:0000313" key="2">
    <source>
        <dbReference type="EMBL" id="KXS97808.1"/>
    </source>
</evidence>
<comment type="caution">
    <text evidence="2">The sequence shown here is derived from an EMBL/GenBank/DDBJ whole genome shotgun (WGS) entry which is preliminary data.</text>
</comment>
<gene>
    <name evidence="2" type="ORF">AC578_10543</name>
</gene>
<evidence type="ECO:0000313" key="3">
    <source>
        <dbReference type="Proteomes" id="UP000070133"/>
    </source>
</evidence>
<reference evidence="2 3" key="1">
    <citation type="submission" date="2015-07" db="EMBL/GenBank/DDBJ databases">
        <title>Comparative genomics of the Sigatoka disease complex on banana suggests a link between parallel evolutionary changes in Pseudocercospora fijiensis and Pseudocercospora eumusae and increased virulence on the banana host.</title>
        <authorList>
            <person name="Chang T.-C."/>
            <person name="Salvucci A."/>
            <person name="Crous P.W."/>
            <person name="Stergiopoulos I."/>
        </authorList>
    </citation>
    <scope>NUCLEOTIDE SEQUENCE [LARGE SCALE GENOMIC DNA]</scope>
    <source>
        <strain evidence="2 3">CBS 114824</strain>
    </source>
</reference>
<name>A0A139H616_9PEZI</name>
<protein>
    <submittedName>
        <fullName evidence="2">Uncharacterized protein</fullName>
    </submittedName>
</protein>
<feature type="compositionally biased region" description="Basic and acidic residues" evidence="1">
    <location>
        <begin position="57"/>
        <end position="67"/>
    </location>
</feature>
<feature type="compositionally biased region" description="Polar residues" evidence="1">
    <location>
        <begin position="35"/>
        <end position="47"/>
    </location>
</feature>
<dbReference type="AlphaFoldDB" id="A0A139H616"/>
<accession>A0A139H616</accession>
<dbReference type="EMBL" id="LFZN01000132">
    <property type="protein sequence ID" value="KXS97808.1"/>
    <property type="molecule type" value="Genomic_DNA"/>
</dbReference>
<organism evidence="2 3">
    <name type="scientific">Pseudocercospora eumusae</name>
    <dbReference type="NCBI Taxonomy" id="321146"/>
    <lineage>
        <taxon>Eukaryota</taxon>
        <taxon>Fungi</taxon>
        <taxon>Dikarya</taxon>
        <taxon>Ascomycota</taxon>
        <taxon>Pezizomycotina</taxon>
        <taxon>Dothideomycetes</taxon>
        <taxon>Dothideomycetidae</taxon>
        <taxon>Mycosphaerellales</taxon>
        <taxon>Mycosphaerellaceae</taxon>
        <taxon>Pseudocercospora</taxon>
    </lineage>
</organism>